<dbReference type="InterPro" id="IPR036291">
    <property type="entry name" value="NAD(P)-bd_dom_sf"/>
</dbReference>
<dbReference type="PRINTS" id="PR00081">
    <property type="entry name" value="GDHRDH"/>
</dbReference>
<feature type="region of interest" description="Disordered" evidence="3">
    <location>
        <begin position="1"/>
        <end position="98"/>
    </location>
</feature>
<dbReference type="NCBIfam" id="TIGR01409">
    <property type="entry name" value="TAT_signal_seq"/>
    <property type="match status" value="1"/>
</dbReference>
<accession>A0ABV2D5P4</accession>
<dbReference type="InterPro" id="IPR019546">
    <property type="entry name" value="TAT_signal_bac_arc"/>
</dbReference>
<dbReference type="InterPro" id="IPR006311">
    <property type="entry name" value="TAT_signal"/>
</dbReference>
<dbReference type="PRINTS" id="PR00080">
    <property type="entry name" value="SDRFAMILY"/>
</dbReference>
<evidence type="ECO:0000256" key="2">
    <source>
        <dbReference type="ARBA" id="ARBA00023002"/>
    </source>
</evidence>
<dbReference type="PROSITE" id="PS51318">
    <property type="entry name" value="TAT"/>
    <property type="match status" value="1"/>
</dbReference>
<organism evidence="4 5">
    <name type="scientific">Novosphingobium kalidii</name>
    <dbReference type="NCBI Taxonomy" id="3230299"/>
    <lineage>
        <taxon>Bacteria</taxon>
        <taxon>Pseudomonadati</taxon>
        <taxon>Pseudomonadota</taxon>
        <taxon>Alphaproteobacteria</taxon>
        <taxon>Sphingomonadales</taxon>
        <taxon>Sphingomonadaceae</taxon>
        <taxon>Novosphingobium</taxon>
    </lineage>
</organism>
<dbReference type="SUPFAM" id="SSF51735">
    <property type="entry name" value="NAD(P)-binding Rossmann-fold domains"/>
    <property type="match status" value="1"/>
</dbReference>
<dbReference type="PROSITE" id="PS00061">
    <property type="entry name" value="ADH_SHORT"/>
    <property type="match status" value="1"/>
</dbReference>
<dbReference type="PANTHER" id="PTHR48107:SF16">
    <property type="entry name" value="NADPH-DEPENDENT ALDEHYDE REDUCTASE 1, CHLOROPLASTIC"/>
    <property type="match status" value="1"/>
</dbReference>
<dbReference type="Pfam" id="PF13561">
    <property type="entry name" value="adh_short_C2"/>
    <property type="match status" value="1"/>
</dbReference>
<comment type="similarity">
    <text evidence="1">Belongs to the short-chain dehydrogenases/reductases (SDR) family.</text>
</comment>
<feature type="compositionally biased region" description="Polar residues" evidence="3">
    <location>
        <begin position="1"/>
        <end position="18"/>
    </location>
</feature>
<dbReference type="InterPro" id="IPR020904">
    <property type="entry name" value="Sc_DH/Rdtase_CS"/>
</dbReference>
<sequence>MREPTQTNSTEPTATGGDTNRRTFLTGAAIAGAAAAAGPALAQNRGQSSGSDAPMTAQAASFPEPPYPAQQQPWPGLAQRMNPRPDHGEEHYRGTGRLRGKRALITGGDSGIGRAAAIAFLKEGADVAIAYLPVEEPDARDVARIAEREGRRFAAFPGDLRDKAYTTSLPDRTIRELGGLDILVNNAAYQQWVPGLEQLSDEQFDQTMKTNLYAMFWLTKAALPHLRPGSSIINTSSEVAATAPEGLIDYSMTKAGILTFTKSMAKQLASRGIRVNAVAPGPIWTPLQVSGGQPTDQLPQFGSSTPIGRAGQPVELAPLYVALADPALSYSTGQVFGATGGDPQPGI</sequence>
<protein>
    <submittedName>
        <fullName evidence="4">SDR family oxidoreductase</fullName>
    </submittedName>
</protein>
<dbReference type="EMBL" id="JBEWLY010000027">
    <property type="protein sequence ID" value="MET1757175.1"/>
    <property type="molecule type" value="Genomic_DNA"/>
</dbReference>
<evidence type="ECO:0000256" key="3">
    <source>
        <dbReference type="SAM" id="MobiDB-lite"/>
    </source>
</evidence>
<name>A0ABV2D5P4_9SPHN</name>
<dbReference type="Gene3D" id="3.40.50.720">
    <property type="entry name" value="NAD(P)-binding Rossmann-like Domain"/>
    <property type="match status" value="1"/>
</dbReference>
<comment type="caution">
    <text evidence="4">The sequence shown here is derived from an EMBL/GenBank/DDBJ whole genome shotgun (WGS) entry which is preliminary data.</text>
</comment>
<reference evidence="4 5" key="1">
    <citation type="submission" date="2024-07" db="EMBL/GenBank/DDBJ databases">
        <title>Novosphingobium kalidii RD2P27.</title>
        <authorList>
            <person name="Sun J.-Q."/>
        </authorList>
    </citation>
    <scope>NUCLEOTIDE SEQUENCE [LARGE SCALE GENOMIC DNA]</scope>
    <source>
        <strain evidence="4 5">RD2P27</strain>
    </source>
</reference>
<evidence type="ECO:0000256" key="1">
    <source>
        <dbReference type="ARBA" id="ARBA00006484"/>
    </source>
</evidence>
<dbReference type="Proteomes" id="UP001548713">
    <property type="component" value="Unassembled WGS sequence"/>
</dbReference>
<evidence type="ECO:0000313" key="4">
    <source>
        <dbReference type="EMBL" id="MET1757175.1"/>
    </source>
</evidence>
<feature type="compositionally biased region" description="Low complexity" evidence="3">
    <location>
        <begin position="27"/>
        <end position="42"/>
    </location>
</feature>
<dbReference type="InterPro" id="IPR002347">
    <property type="entry name" value="SDR_fam"/>
</dbReference>
<dbReference type="RefSeq" id="WP_353985655.1">
    <property type="nucleotide sequence ID" value="NZ_JBEWLY010000027.1"/>
</dbReference>
<evidence type="ECO:0000313" key="5">
    <source>
        <dbReference type="Proteomes" id="UP001548713"/>
    </source>
</evidence>
<dbReference type="PANTHER" id="PTHR48107">
    <property type="entry name" value="NADPH-DEPENDENT ALDEHYDE REDUCTASE-LIKE PROTEIN, CHLOROPLASTIC-RELATED"/>
    <property type="match status" value="1"/>
</dbReference>
<proteinExistence type="inferred from homology"/>
<feature type="compositionally biased region" description="Basic and acidic residues" evidence="3">
    <location>
        <begin position="83"/>
        <end position="93"/>
    </location>
</feature>
<keyword evidence="5" id="KW-1185">Reference proteome</keyword>
<keyword evidence="2" id="KW-0560">Oxidoreductase</keyword>
<gene>
    <name evidence="4" type="ORF">ABVV53_17175</name>
</gene>